<accession>A0AAD7HE24</accession>
<sequence length="291" mass="33140">MKNYSKSTHCIFGTPRSITRLSRYPPFWGRVLANVPSHSNWDRQYSTTTPRSVPLMGLVYNALMSSYVPESLQGLHFYLCGNAPELRHPKTHSIPQISAALISLLDFYARLLSRRSARRVARSRLLSVTSFLATHNFVRHFTRSWGSRSWRQQGWCGFPSRSDGQGEGMRFCQPGCAFTSPMTMRRSRPPISASTAHHRISRQLRFWRMASWFECCILRSPAGTTSRPQAYKGTTKPAATMPCASRPTCGRPPSNESAFLWDTPSPRYKPGRSARICRKQFFHFSMDPPTP</sequence>
<feature type="region of interest" description="Disordered" evidence="1">
    <location>
        <begin position="226"/>
        <end position="247"/>
    </location>
</feature>
<dbReference type="EMBL" id="JARJLG010000310">
    <property type="protein sequence ID" value="KAJ7718111.1"/>
    <property type="molecule type" value="Genomic_DNA"/>
</dbReference>
<dbReference type="AlphaFoldDB" id="A0AAD7HE24"/>
<evidence type="ECO:0000256" key="1">
    <source>
        <dbReference type="SAM" id="MobiDB-lite"/>
    </source>
</evidence>
<name>A0AAD7HE24_9AGAR</name>
<comment type="caution">
    <text evidence="2">The sequence shown here is derived from an EMBL/GenBank/DDBJ whole genome shotgun (WGS) entry which is preliminary data.</text>
</comment>
<dbReference type="Proteomes" id="UP001215280">
    <property type="component" value="Unassembled WGS sequence"/>
</dbReference>
<evidence type="ECO:0000313" key="3">
    <source>
        <dbReference type="Proteomes" id="UP001215280"/>
    </source>
</evidence>
<protein>
    <submittedName>
        <fullName evidence="2">Uncharacterized protein</fullName>
    </submittedName>
</protein>
<organism evidence="2 3">
    <name type="scientific">Mycena maculata</name>
    <dbReference type="NCBI Taxonomy" id="230809"/>
    <lineage>
        <taxon>Eukaryota</taxon>
        <taxon>Fungi</taxon>
        <taxon>Dikarya</taxon>
        <taxon>Basidiomycota</taxon>
        <taxon>Agaricomycotina</taxon>
        <taxon>Agaricomycetes</taxon>
        <taxon>Agaricomycetidae</taxon>
        <taxon>Agaricales</taxon>
        <taxon>Marasmiineae</taxon>
        <taxon>Mycenaceae</taxon>
        <taxon>Mycena</taxon>
    </lineage>
</organism>
<reference evidence="2" key="1">
    <citation type="submission" date="2023-03" db="EMBL/GenBank/DDBJ databases">
        <title>Massive genome expansion in bonnet fungi (Mycena s.s.) driven by repeated elements and novel gene families across ecological guilds.</title>
        <authorList>
            <consortium name="Lawrence Berkeley National Laboratory"/>
            <person name="Harder C.B."/>
            <person name="Miyauchi S."/>
            <person name="Viragh M."/>
            <person name="Kuo A."/>
            <person name="Thoen E."/>
            <person name="Andreopoulos B."/>
            <person name="Lu D."/>
            <person name="Skrede I."/>
            <person name="Drula E."/>
            <person name="Henrissat B."/>
            <person name="Morin E."/>
            <person name="Kohler A."/>
            <person name="Barry K."/>
            <person name="LaButti K."/>
            <person name="Morin E."/>
            <person name="Salamov A."/>
            <person name="Lipzen A."/>
            <person name="Mereny Z."/>
            <person name="Hegedus B."/>
            <person name="Baldrian P."/>
            <person name="Stursova M."/>
            <person name="Weitz H."/>
            <person name="Taylor A."/>
            <person name="Grigoriev I.V."/>
            <person name="Nagy L.G."/>
            <person name="Martin F."/>
            <person name="Kauserud H."/>
        </authorList>
    </citation>
    <scope>NUCLEOTIDE SEQUENCE</scope>
    <source>
        <strain evidence="2">CBHHK188m</strain>
    </source>
</reference>
<proteinExistence type="predicted"/>
<keyword evidence="3" id="KW-1185">Reference proteome</keyword>
<evidence type="ECO:0000313" key="2">
    <source>
        <dbReference type="EMBL" id="KAJ7718111.1"/>
    </source>
</evidence>
<gene>
    <name evidence="2" type="ORF">DFH07DRAFT_336024</name>
</gene>